<dbReference type="AlphaFoldDB" id="A0A241XST6"/>
<gene>
    <name evidence="1" type="ORF">CAZ10_09950</name>
</gene>
<dbReference type="EMBL" id="NFFZ01000004">
    <property type="protein sequence ID" value="OTI63148.1"/>
    <property type="molecule type" value="Genomic_DNA"/>
</dbReference>
<name>A0A241XST6_PSEAI</name>
<dbReference type="Proteomes" id="UP000194857">
    <property type="component" value="Unassembled WGS sequence"/>
</dbReference>
<organism evidence="1 2">
    <name type="scientific">Pseudomonas aeruginosa</name>
    <dbReference type="NCBI Taxonomy" id="287"/>
    <lineage>
        <taxon>Bacteria</taxon>
        <taxon>Pseudomonadati</taxon>
        <taxon>Pseudomonadota</taxon>
        <taxon>Gammaproteobacteria</taxon>
        <taxon>Pseudomonadales</taxon>
        <taxon>Pseudomonadaceae</taxon>
        <taxon>Pseudomonas</taxon>
    </lineage>
</organism>
<protein>
    <submittedName>
        <fullName evidence="1">Uncharacterized protein</fullName>
    </submittedName>
</protein>
<sequence>MQFACLVASQILTALNRVYGEGGSALTHHETILPTQGVSFSFEGFDLVFCSCFGHGSFLQSVVRKDLLQICSSSRARMPHRPALSEATVEFSVKD</sequence>
<comment type="caution">
    <text evidence="1">The sequence shown here is derived from an EMBL/GenBank/DDBJ whole genome shotgun (WGS) entry which is preliminary data.</text>
</comment>
<reference evidence="1 2" key="1">
    <citation type="submission" date="2017-05" db="EMBL/GenBank/DDBJ databases">
        <authorList>
            <person name="Song R."/>
            <person name="Chenine A.L."/>
            <person name="Ruprecht R.M."/>
        </authorList>
    </citation>
    <scope>NUCLEOTIDE SEQUENCE [LARGE SCALE GENOMIC DNA]</scope>
    <source>
        <strain evidence="1 2">S567_C10_BS</strain>
    </source>
</reference>
<evidence type="ECO:0000313" key="1">
    <source>
        <dbReference type="EMBL" id="OTI63148.1"/>
    </source>
</evidence>
<evidence type="ECO:0000313" key="2">
    <source>
        <dbReference type="Proteomes" id="UP000194857"/>
    </source>
</evidence>
<accession>A0A241XST6</accession>
<proteinExistence type="predicted"/>